<dbReference type="OrthoDB" id="5373550at2759"/>
<dbReference type="STRING" id="1043005.A0A074YL03"/>
<dbReference type="HOGENOM" id="CLU_004517_0_0_1"/>
<keyword evidence="2" id="KW-0479">Metal-binding</keyword>
<evidence type="ECO:0000256" key="5">
    <source>
        <dbReference type="ARBA" id="ARBA00023125"/>
    </source>
</evidence>
<feature type="compositionally biased region" description="Low complexity" evidence="8">
    <location>
        <begin position="27"/>
        <end position="49"/>
    </location>
</feature>
<dbReference type="OMA" id="HANPQMP"/>
<organism evidence="10 11">
    <name type="scientific">Aureobasidium subglaciale (strain EXF-2481)</name>
    <name type="common">Aureobasidium pullulans var. subglaciale</name>
    <dbReference type="NCBI Taxonomy" id="1043005"/>
    <lineage>
        <taxon>Eukaryota</taxon>
        <taxon>Fungi</taxon>
        <taxon>Dikarya</taxon>
        <taxon>Ascomycota</taxon>
        <taxon>Pezizomycotina</taxon>
        <taxon>Dothideomycetes</taxon>
        <taxon>Dothideomycetidae</taxon>
        <taxon>Dothideales</taxon>
        <taxon>Saccotheciaceae</taxon>
        <taxon>Aureobasidium</taxon>
    </lineage>
</organism>
<proteinExistence type="predicted"/>
<dbReference type="SMART" id="SM00906">
    <property type="entry name" value="Fungal_trans"/>
    <property type="match status" value="1"/>
</dbReference>
<reference evidence="10 11" key="1">
    <citation type="journal article" date="2014" name="BMC Genomics">
        <title>Genome sequencing of four Aureobasidium pullulans varieties: biotechnological potential, stress tolerance, and description of new species.</title>
        <authorList>
            <person name="Gostin Ar C."/>
            <person name="Ohm R.A."/>
            <person name="Kogej T."/>
            <person name="Sonjak S."/>
            <person name="Turk M."/>
            <person name="Zajc J."/>
            <person name="Zalar P."/>
            <person name="Grube M."/>
            <person name="Sun H."/>
            <person name="Han J."/>
            <person name="Sharma A."/>
            <person name="Chiniquy J."/>
            <person name="Ngan C.Y."/>
            <person name="Lipzen A."/>
            <person name="Barry K."/>
            <person name="Grigoriev I.V."/>
            <person name="Gunde-Cimerman N."/>
        </authorList>
    </citation>
    <scope>NUCLEOTIDE SEQUENCE [LARGE SCALE GENOMIC DNA]</scope>
    <source>
        <strain evidence="10 11">EXF-2481</strain>
    </source>
</reference>
<gene>
    <name evidence="10" type="ORF">AUEXF2481DRAFT_37011</name>
</gene>
<evidence type="ECO:0000256" key="2">
    <source>
        <dbReference type="ARBA" id="ARBA00022723"/>
    </source>
</evidence>
<accession>A0A074YL03</accession>
<keyword evidence="11" id="KW-1185">Reference proteome</keyword>
<evidence type="ECO:0000313" key="10">
    <source>
        <dbReference type="EMBL" id="KEQ98498.1"/>
    </source>
</evidence>
<feature type="compositionally biased region" description="Basic and acidic residues" evidence="8">
    <location>
        <begin position="348"/>
        <end position="357"/>
    </location>
</feature>
<evidence type="ECO:0000256" key="7">
    <source>
        <dbReference type="ARBA" id="ARBA00023242"/>
    </source>
</evidence>
<feature type="region of interest" description="Disordered" evidence="8">
    <location>
        <begin position="325"/>
        <end position="357"/>
    </location>
</feature>
<feature type="domain" description="Zn(2)-C6 fungal-type" evidence="9">
    <location>
        <begin position="55"/>
        <end position="84"/>
    </location>
</feature>
<dbReference type="InterPro" id="IPR036864">
    <property type="entry name" value="Zn2-C6_fun-type_DNA-bd_sf"/>
</dbReference>
<keyword evidence="5" id="KW-0238">DNA-binding</keyword>
<evidence type="ECO:0000256" key="8">
    <source>
        <dbReference type="SAM" id="MobiDB-lite"/>
    </source>
</evidence>
<feature type="region of interest" description="Disordered" evidence="8">
    <location>
        <begin position="801"/>
        <end position="933"/>
    </location>
</feature>
<dbReference type="GO" id="GO:0045944">
    <property type="term" value="P:positive regulation of transcription by RNA polymerase II"/>
    <property type="evidence" value="ECO:0007669"/>
    <property type="project" value="TreeGrafter"/>
</dbReference>
<dbReference type="PANTHER" id="PTHR47782">
    <property type="entry name" value="ZN(II)2CYS6 TRANSCRIPTION FACTOR (EUROFUNG)-RELATED"/>
    <property type="match status" value="1"/>
</dbReference>
<evidence type="ECO:0000256" key="3">
    <source>
        <dbReference type="ARBA" id="ARBA00022833"/>
    </source>
</evidence>
<evidence type="ECO:0000256" key="6">
    <source>
        <dbReference type="ARBA" id="ARBA00023163"/>
    </source>
</evidence>
<feature type="compositionally biased region" description="Low complexity" evidence="8">
    <location>
        <begin position="808"/>
        <end position="822"/>
    </location>
</feature>
<sequence length="1009" mass="110769">MNNSINSSNKKKRANPQASDGTDEAVEGAPGEGAAVATNGASTSASSSNFRNVSACNRCRLRKNRCDQKLPACTSCEKANVKCVGFDPVSKREIPRSYVYYLESRVQHLESLLQANEILYAPTDDFSMSVTTPPSPNVASMGETTVAGAQNDRSNAGPISAVSNEQTEQKHLSNLVHNIGMVSVQGASDARYLGSTSGISFARVVFAAVKSSVSGSTSERGGVRPSKPLTSGAATGGTTMRDSFFGLQTKPAIKPATFPDKDIGQRLMELYFEHSNPQIPVLHRGEFMALFDRVYATDEKKRTPRELYMLNIVFATGAGVILEASDKNNDGENAPDSKTGQSRKRQKLSHEQSRPEEYHASAIVHLESFLGSSSSSTDGIGGGLEELQAVLLLAGFALLRPVAPGLWYIVGVAMRLAVDLGLHNEDPEASAETGEDQGQTEMTAAAREEYGRRQYIRDYRRRLWWCVYSFDRLVSTCVGRPFGITDQVITTEFPTLLDDKYITPNGFLTPPQNEYGSIPSYKHVSYHYFRLRLLQSEVLQVLQHRQTQQFRERGTVHGANRWMHTDLPSPFLSRYSSFREWRGDIDRRLYEWIESSPTQTMTGVAFSPLFLELNYWLTVTMLYRQSLSVPPSLAGELDATTGDDVTSPGHVDYEEEDEEMVFLKVAEAGQKTLKIYRQLHRVRLVNHTFLATHHLFMSGISFLYAIWHSTVVRSKLTLDDVDFTILAATSVLGDMIEKCPPAEACRDAFDRMSKATIAMVEQTTGFGSQALRYIAQAQKVQQHAEAAAASEHIIRKPNPASVVATGNQGRSQQHQQPQQARRPMPRFDMNLRDLFTDDESTNRPSAQRRGPFPAMARPQNAAIKREGGAGFPGTPTGPSYQQNQISPQLYAPSPPVDSSLQATPPPLARQSPSQHHYYPRGGQNYLASGPQGVPGQLEGFEFLQDFQVPDQGGLLGQAGQAPGGYGEFDMGFGAGGLAFDGGGQPWDEHGGFDLFDGFFFGGTNGGGQR</sequence>
<evidence type="ECO:0000313" key="11">
    <source>
        <dbReference type="Proteomes" id="UP000030641"/>
    </source>
</evidence>
<dbReference type="InterPro" id="IPR007219">
    <property type="entry name" value="XnlR_reg_dom"/>
</dbReference>
<name>A0A074YL03_AURSE</name>
<dbReference type="Pfam" id="PF00172">
    <property type="entry name" value="Zn_clus"/>
    <property type="match status" value="1"/>
</dbReference>
<dbReference type="GO" id="GO:0000981">
    <property type="term" value="F:DNA-binding transcription factor activity, RNA polymerase II-specific"/>
    <property type="evidence" value="ECO:0007669"/>
    <property type="project" value="InterPro"/>
</dbReference>
<dbReference type="PROSITE" id="PS50048">
    <property type="entry name" value="ZN2_CY6_FUNGAL_2"/>
    <property type="match status" value="1"/>
</dbReference>
<dbReference type="SMART" id="SM00066">
    <property type="entry name" value="GAL4"/>
    <property type="match status" value="1"/>
</dbReference>
<dbReference type="GO" id="GO:0005634">
    <property type="term" value="C:nucleus"/>
    <property type="evidence" value="ECO:0007669"/>
    <property type="project" value="UniProtKB-SubCell"/>
</dbReference>
<dbReference type="FunCoup" id="A0A074YL03">
    <property type="interactions" value="154"/>
</dbReference>
<dbReference type="RefSeq" id="XP_013346878.1">
    <property type="nucleotide sequence ID" value="XM_013491424.1"/>
</dbReference>
<keyword evidence="4" id="KW-0805">Transcription regulation</keyword>
<keyword evidence="6" id="KW-0804">Transcription</keyword>
<dbReference type="InParanoid" id="A0A074YL03"/>
<comment type="subcellular location">
    <subcellularLocation>
        <location evidence="1">Nucleus</location>
    </subcellularLocation>
</comment>
<dbReference type="CDD" id="cd00067">
    <property type="entry name" value="GAL4"/>
    <property type="match status" value="1"/>
</dbReference>
<dbReference type="InterPro" id="IPR052202">
    <property type="entry name" value="Yeast_MetPath_Reg"/>
</dbReference>
<evidence type="ECO:0000256" key="1">
    <source>
        <dbReference type="ARBA" id="ARBA00004123"/>
    </source>
</evidence>
<dbReference type="Gene3D" id="4.10.240.10">
    <property type="entry name" value="Zn(2)-C6 fungal-type DNA-binding domain"/>
    <property type="match status" value="1"/>
</dbReference>
<dbReference type="SUPFAM" id="SSF57701">
    <property type="entry name" value="Zn2/Cys6 DNA-binding domain"/>
    <property type="match status" value="1"/>
</dbReference>
<keyword evidence="7" id="KW-0539">Nucleus</keyword>
<dbReference type="FunFam" id="4.10.240.10:FF:000006">
    <property type="entry name" value="Positive regulator of purine utilization"/>
    <property type="match status" value="1"/>
</dbReference>
<dbReference type="GO" id="GO:0008270">
    <property type="term" value="F:zinc ion binding"/>
    <property type="evidence" value="ECO:0007669"/>
    <property type="project" value="InterPro"/>
</dbReference>
<dbReference type="AlphaFoldDB" id="A0A074YL03"/>
<keyword evidence="3" id="KW-0862">Zinc</keyword>
<dbReference type="GO" id="GO:0043565">
    <property type="term" value="F:sequence-specific DNA binding"/>
    <property type="evidence" value="ECO:0007669"/>
    <property type="project" value="TreeGrafter"/>
</dbReference>
<dbReference type="Pfam" id="PF04082">
    <property type="entry name" value="Fungal_trans"/>
    <property type="match status" value="1"/>
</dbReference>
<dbReference type="CDD" id="cd12148">
    <property type="entry name" value="fungal_TF_MHR"/>
    <property type="match status" value="1"/>
</dbReference>
<dbReference type="CDD" id="cd14723">
    <property type="entry name" value="ZIP_Ppr1"/>
    <property type="match status" value="1"/>
</dbReference>
<dbReference type="Proteomes" id="UP000030641">
    <property type="component" value="Unassembled WGS sequence"/>
</dbReference>
<dbReference type="GeneID" id="25365732"/>
<feature type="region of interest" description="Disordered" evidence="8">
    <location>
        <begin position="215"/>
        <end position="241"/>
    </location>
</feature>
<dbReference type="PANTHER" id="PTHR47782:SF1">
    <property type="entry name" value="PYRIMIDINE PATHWAY REGULATORY PROTEIN 1"/>
    <property type="match status" value="1"/>
</dbReference>
<dbReference type="PROSITE" id="PS00463">
    <property type="entry name" value="ZN2_CY6_FUNGAL_1"/>
    <property type="match status" value="1"/>
</dbReference>
<evidence type="ECO:0000259" key="9">
    <source>
        <dbReference type="PROSITE" id="PS50048"/>
    </source>
</evidence>
<feature type="compositionally biased region" description="Polar residues" evidence="8">
    <location>
        <begin position="228"/>
        <end position="241"/>
    </location>
</feature>
<protein>
    <recommendedName>
        <fullName evidence="9">Zn(2)-C6 fungal-type domain-containing protein</fullName>
    </recommendedName>
</protein>
<feature type="region of interest" description="Disordered" evidence="8">
    <location>
        <begin position="1"/>
        <end position="49"/>
    </location>
</feature>
<dbReference type="EMBL" id="KL584752">
    <property type="protein sequence ID" value="KEQ98498.1"/>
    <property type="molecule type" value="Genomic_DNA"/>
</dbReference>
<dbReference type="GO" id="GO:0006351">
    <property type="term" value="P:DNA-templated transcription"/>
    <property type="evidence" value="ECO:0007669"/>
    <property type="project" value="InterPro"/>
</dbReference>
<dbReference type="InterPro" id="IPR001138">
    <property type="entry name" value="Zn2Cys6_DnaBD"/>
</dbReference>
<evidence type="ECO:0000256" key="4">
    <source>
        <dbReference type="ARBA" id="ARBA00023015"/>
    </source>
</evidence>